<proteinExistence type="predicted"/>
<sequence length="604" mass="67524">MWRWLSGIPRALRHHLHGPRASASGVCKEDELDEAKKCAESRRQQYKAQYRLGAGTNHQESSHDDNQWQQESGTDKEKGYRHTPNFWTLFCGPGSCEAFGWGTIVVVGLQLTRYHLLIDRWEKSKDKDKHSQCLLFKISSVLPQPCLCKKSILETNETPPSDGKRTSPVPDLYERYGPLLNFSTQDTKDVAVKKDAGVVEEEKDKTTRGSSFDPLETVMKEFETVCRTYAAVGQNIAGLKKALAGQLTEAANHWAEASSSAYGKASFNLGLCYETGRGVKKNMKQAVKLYERAVKENHPQAMYNLALLYLGEEEGLTSPKYGLQLMEKAAELGLAQAQTYMGVHIMGQKQSCLDKAVAYFRAAAGQDDSDGEYFLALCYEQGLGVEENKCRAADLYSQAATKGHDGAIYNLAFFHEHGLGGLPEDQVTAMTLYRKAANAGNESALYRLEGPRRPTFPNWKEQYMYDFVEEPQLEVRVPMSIQEKPPAVKVQPVVQVPSSFSSPSLTDYVRKHLEDLDVKNDVLQLDVASMSVLEPKFGKSKKPAFRKDKVFFTLGASDSSEAGGPFWADIDDMWEENVINDKTHFSALLQRNNTMPDVRSVTCS</sequence>
<dbReference type="InterPro" id="IPR011990">
    <property type="entry name" value="TPR-like_helical_dom_sf"/>
</dbReference>
<dbReference type="InterPro" id="IPR006597">
    <property type="entry name" value="Sel1-like"/>
</dbReference>
<gene>
    <name evidence="2" type="ORF">KP79_PYT13099</name>
</gene>
<keyword evidence="3" id="KW-1185">Reference proteome</keyword>
<organism evidence="2 3">
    <name type="scientific">Mizuhopecten yessoensis</name>
    <name type="common">Japanese scallop</name>
    <name type="synonym">Patinopecten yessoensis</name>
    <dbReference type="NCBI Taxonomy" id="6573"/>
    <lineage>
        <taxon>Eukaryota</taxon>
        <taxon>Metazoa</taxon>
        <taxon>Spiralia</taxon>
        <taxon>Lophotrochozoa</taxon>
        <taxon>Mollusca</taxon>
        <taxon>Bivalvia</taxon>
        <taxon>Autobranchia</taxon>
        <taxon>Pteriomorphia</taxon>
        <taxon>Pectinida</taxon>
        <taxon>Pectinoidea</taxon>
        <taxon>Pectinidae</taxon>
        <taxon>Mizuhopecten</taxon>
    </lineage>
</organism>
<dbReference type="InterPro" id="IPR052748">
    <property type="entry name" value="ISR_Activator"/>
</dbReference>
<dbReference type="Proteomes" id="UP000242188">
    <property type="component" value="Unassembled WGS sequence"/>
</dbReference>
<dbReference type="OrthoDB" id="2384430at2759"/>
<protein>
    <submittedName>
        <fullName evidence="2">Death ligand signal enhancer</fullName>
    </submittedName>
</protein>
<dbReference type="SUPFAM" id="SSF81901">
    <property type="entry name" value="HCP-like"/>
    <property type="match status" value="2"/>
</dbReference>
<dbReference type="PANTHER" id="PTHR45011">
    <property type="entry name" value="DAP3-BINDING CELL DEATH ENHANCER 1"/>
    <property type="match status" value="1"/>
</dbReference>
<dbReference type="PANTHER" id="PTHR45011:SF1">
    <property type="entry name" value="DAP3-BINDING CELL DEATH ENHANCER 1"/>
    <property type="match status" value="1"/>
</dbReference>
<dbReference type="STRING" id="6573.A0A210QZ53"/>
<feature type="region of interest" description="Disordered" evidence="1">
    <location>
        <begin position="54"/>
        <end position="77"/>
    </location>
</feature>
<evidence type="ECO:0000313" key="3">
    <source>
        <dbReference type="Proteomes" id="UP000242188"/>
    </source>
</evidence>
<evidence type="ECO:0000313" key="2">
    <source>
        <dbReference type="EMBL" id="OWF53911.1"/>
    </source>
</evidence>
<dbReference type="AlphaFoldDB" id="A0A210QZ53"/>
<comment type="caution">
    <text evidence="2">The sequence shown here is derived from an EMBL/GenBank/DDBJ whole genome shotgun (WGS) entry which is preliminary data.</text>
</comment>
<reference evidence="2 3" key="1">
    <citation type="journal article" date="2017" name="Nat. Ecol. Evol.">
        <title>Scallop genome provides insights into evolution of bilaterian karyotype and development.</title>
        <authorList>
            <person name="Wang S."/>
            <person name="Zhang J."/>
            <person name="Jiao W."/>
            <person name="Li J."/>
            <person name="Xun X."/>
            <person name="Sun Y."/>
            <person name="Guo X."/>
            <person name="Huan P."/>
            <person name="Dong B."/>
            <person name="Zhang L."/>
            <person name="Hu X."/>
            <person name="Sun X."/>
            <person name="Wang J."/>
            <person name="Zhao C."/>
            <person name="Wang Y."/>
            <person name="Wang D."/>
            <person name="Huang X."/>
            <person name="Wang R."/>
            <person name="Lv J."/>
            <person name="Li Y."/>
            <person name="Zhang Z."/>
            <person name="Liu B."/>
            <person name="Lu W."/>
            <person name="Hui Y."/>
            <person name="Liang J."/>
            <person name="Zhou Z."/>
            <person name="Hou R."/>
            <person name="Li X."/>
            <person name="Liu Y."/>
            <person name="Li H."/>
            <person name="Ning X."/>
            <person name="Lin Y."/>
            <person name="Zhao L."/>
            <person name="Xing Q."/>
            <person name="Dou J."/>
            <person name="Li Y."/>
            <person name="Mao J."/>
            <person name="Guo H."/>
            <person name="Dou H."/>
            <person name="Li T."/>
            <person name="Mu C."/>
            <person name="Jiang W."/>
            <person name="Fu Q."/>
            <person name="Fu X."/>
            <person name="Miao Y."/>
            <person name="Liu J."/>
            <person name="Yu Q."/>
            <person name="Li R."/>
            <person name="Liao H."/>
            <person name="Li X."/>
            <person name="Kong Y."/>
            <person name="Jiang Z."/>
            <person name="Chourrout D."/>
            <person name="Li R."/>
            <person name="Bao Z."/>
        </authorList>
    </citation>
    <scope>NUCLEOTIDE SEQUENCE [LARGE SCALE GENOMIC DNA]</scope>
    <source>
        <strain evidence="2 3">PY_sf001</strain>
    </source>
</reference>
<dbReference type="Pfam" id="PF08238">
    <property type="entry name" value="Sel1"/>
    <property type="match status" value="5"/>
</dbReference>
<name>A0A210QZ53_MIZYE</name>
<dbReference type="EMBL" id="NEDP02001185">
    <property type="protein sequence ID" value="OWF53911.1"/>
    <property type="molecule type" value="Genomic_DNA"/>
</dbReference>
<dbReference type="SMART" id="SM00671">
    <property type="entry name" value="SEL1"/>
    <property type="match status" value="5"/>
</dbReference>
<accession>A0A210QZ53</accession>
<dbReference type="Gene3D" id="1.25.40.10">
    <property type="entry name" value="Tetratricopeptide repeat domain"/>
    <property type="match status" value="2"/>
</dbReference>
<evidence type="ECO:0000256" key="1">
    <source>
        <dbReference type="SAM" id="MobiDB-lite"/>
    </source>
</evidence>